<dbReference type="RefSeq" id="WP_265127880.1">
    <property type="nucleotide sequence ID" value="NZ_JAPCHY010000008.1"/>
</dbReference>
<proteinExistence type="predicted"/>
<comment type="caution">
    <text evidence="1">The sequence shown here is derived from an EMBL/GenBank/DDBJ whole genome shotgun (WGS) entry which is preliminary data.</text>
</comment>
<organism evidence="1 2">
    <name type="scientific">Xanthomonas chitinilytica</name>
    <dbReference type="NCBI Taxonomy" id="2989819"/>
    <lineage>
        <taxon>Bacteria</taxon>
        <taxon>Pseudomonadati</taxon>
        <taxon>Pseudomonadota</taxon>
        <taxon>Gammaproteobacteria</taxon>
        <taxon>Lysobacterales</taxon>
        <taxon>Lysobacteraceae</taxon>
        <taxon>Xanthomonas</taxon>
    </lineage>
</organism>
<gene>
    <name evidence="1" type="ORF">OK345_10295</name>
</gene>
<name>A0ABT3JXE3_9XANT</name>
<evidence type="ECO:0000313" key="2">
    <source>
        <dbReference type="Proteomes" id="UP001209922"/>
    </source>
</evidence>
<protein>
    <submittedName>
        <fullName evidence="1">Uncharacterized protein</fullName>
    </submittedName>
</protein>
<evidence type="ECO:0000313" key="1">
    <source>
        <dbReference type="EMBL" id="MCW4472894.1"/>
    </source>
</evidence>
<keyword evidence="2" id="KW-1185">Reference proteome</keyword>
<dbReference type="EMBL" id="JAPCHY010000008">
    <property type="protein sequence ID" value="MCW4472894.1"/>
    <property type="molecule type" value="Genomic_DNA"/>
</dbReference>
<sequence length="166" mass="18764">MNVLAEQAFEFLWHLLFDGEETIELDCGVAWQESLPDYLSRMSEEEKRTLSEVAGARYRRLTAAADAHGHTRRTRMTGEQREFPGSLIPGGLFERFGQLDQGIRIGGYGVYAIAPARGFSTAAWPVRRERLRNSTKRWSPGAWSRPTRSVFAAQAGAASQQKRFDR</sequence>
<reference evidence="1 2" key="1">
    <citation type="submission" date="2022-10" db="EMBL/GenBank/DDBJ databases">
        <title>Xanthomonas sp. H13-6.</title>
        <authorList>
            <person name="Liu X."/>
            <person name="Deng Z."/>
            <person name="Jiang Y."/>
            <person name="Yu T."/>
            <person name="Ai J."/>
        </authorList>
    </citation>
    <scope>NUCLEOTIDE SEQUENCE [LARGE SCALE GENOMIC DNA]</scope>
    <source>
        <strain evidence="1 2">H13-6</strain>
    </source>
</reference>
<dbReference type="Proteomes" id="UP001209922">
    <property type="component" value="Unassembled WGS sequence"/>
</dbReference>
<accession>A0ABT3JXE3</accession>